<dbReference type="Proteomes" id="UP000494216">
    <property type="component" value="Unassembled WGS sequence"/>
</dbReference>
<reference evidence="1 2" key="1">
    <citation type="submission" date="2020-02" db="EMBL/GenBank/DDBJ databases">
        <authorList>
            <person name="Hogendoorn C."/>
        </authorList>
    </citation>
    <scope>NUCLEOTIDE SEQUENCE [LARGE SCALE GENOMIC DNA]</scope>
    <source>
        <strain evidence="1">METHB21</strain>
    </source>
</reference>
<keyword evidence="2" id="KW-1185">Reference proteome</keyword>
<comment type="caution">
    <text evidence="1">The sequence shown here is derived from an EMBL/GenBank/DDBJ whole genome shotgun (WGS) entry which is preliminary data.</text>
</comment>
<protein>
    <submittedName>
        <fullName evidence="1">Uncharacterized protein</fullName>
    </submittedName>
</protein>
<evidence type="ECO:0000313" key="2">
    <source>
        <dbReference type="Proteomes" id="UP000494216"/>
    </source>
</evidence>
<accession>A0A8S0XTY5</accession>
<evidence type="ECO:0000313" key="1">
    <source>
        <dbReference type="EMBL" id="CAA9892148.1"/>
    </source>
</evidence>
<sequence>MLAIIIASTISSGRLAATDLFPIQGVGDSPGLPSYGFELKAGSGDSYYSP</sequence>
<gene>
    <name evidence="1" type="ORF">METHB2_60040</name>
</gene>
<name>A0A8S0XTY5_9GAMM</name>
<dbReference type="AlphaFoldDB" id="A0A8S0XTY5"/>
<proteinExistence type="predicted"/>
<dbReference type="EMBL" id="CADCXN010000091">
    <property type="protein sequence ID" value="CAA9892148.1"/>
    <property type="molecule type" value="Genomic_DNA"/>
</dbReference>
<organism evidence="1 2">
    <name type="scientific">Candidatus Methylobacter favarea</name>
    <dbReference type="NCBI Taxonomy" id="2707345"/>
    <lineage>
        <taxon>Bacteria</taxon>
        <taxon>Pseudomonadati</taxon>
        <taxon>Pseudomonadota</taxon>
        <taxon>Gammaproteobacteria</taxon>
        <taxon>Methylococcales</taxon>
        <taxon>Methylococcaceae</taxon>
        <taxon>Methylobacter</taxon>
    </lineage>
</organism>